<evidence type="ECO:0000313" key="1">
    <source>
        <dbReference type="EMBL" id="MDR9947270.1"/>
    </source>
</evidence>
<dbReference type="Proteomes" id="UP001185068">
    <property type="component" value="Unassembled WGS sequence"/>
</dbReference>
<proteinExistence type="predicted"/>
<reference evidence="1" key="1">
    <citation type="submission" date="2022-11" db="EMBL/GenBank/DDBJ databases">
        <title>blaNDM-1 and qnrB1 co-producing ST413 Enterobacter.</title>
        <authorList>
            <person name="Halder G."/>
            <person name="Chaudhuri B."/>
            <person name="Dutta S."/>
        </authorList>
    </citation>
    <scope>NUCLEOTIDE SEQUENCE</scope>
    <source>
        <strain evidence="1">PEER684</strain>
    </source>
</reference>
<dbReference type="PANTHER" id="PTHR34413">
    <property type="entry name" value="PROPHAGE TAIL FIBER ASSEMBLY PROTEIN HOMOLOG TFAE-RELATED-RELATED"/>
    <property type="match status" value="1"/>
</dbReference>
<dbReference type="InterPro" id="IPR003458">
    <property type="entry name" value="Phage_T4_Gp38_tail_assem"/>
</dbReference>
<accession>A0AAE4DY38</accession>
<evidence type="ECO:0000313" key="2">
    <source>
        <dbReference type="Proteomes" id="UP001185068"/>
    </source>
</evidence>
<name>A0AAE4DY38_9ENTR</name>
<comment type="caution">
    <text evidence="1">The sequence shown here is derived from an EMBL/GenBank/DDBJ whole genome shotgun (WGS) entry which is preliminary data.</text>
</comment>
<dbReference type="EMBL" id="JALLIR010000001">
    <property type="protein sequence ID" value="MDR9947270.1"/>
    <property type="molecule type" value="Genomic_DNA"/>
</dbReference>
<dbReference type="InterPro" id="IPR051220">
    <property type="entry name" value="TFA_Chaperone"/>
</dbReference>
<sequence>MTIFYSATTNGFYPESDKALYEQVGGWPDDCVEVSERFHSYLINNQGNGKVIMPNEYGLPVLIDYVVDPVVVAEETKRQLLSEAAEKIAILQDAVDLNLATEDEKNQLIEWKKMRVLLARIKTGDAPNIEWPSKPE</sequence>
<dbReference type="AlphaFoldDB" id="A0AAE4DY38"/>
<organism evidence="1 2">
    <name type="scientific">Enterobacter sichuanensis</name>
    <dbReference type="NCBI Taxonomy" id="2071710"/>
    <lineage>
        <taxon>Bacteria</taxon>
        <taxon>Pseudomonadati</taxon>
        <taxon>Pseudomonadota</taxon>
        <taxon>Gammaproteobacteria</taxon>
        <taxon>Enterobacterales</taxon>
        <taxon>Enterobacteriaceae</taxon>
        <taxon>Enterobacter</taxon>
        <taxon>Enterobacter cloacae complex</taxon>
    </lineage>
</organism>
<dbReference type="RefSeq" id="WP_310822222.1">
    <property type="nucleotide sequence ID" value="NZ_JALLIR010000001.1"/>
</dbReference>
<dbReference type="Pfam" id="PF02413">
    <property type="entry name" value="Caudo_TAP"/>
    <property type="match status" value="1"/>
</dbReference>
<protein>
    <submittedName>
        <fullName evidence="1">Tail fiber assembly protein</fullName>
    </submittedName>
</protein>
<dbReference type="PANTHER" id="PTHR34413:SF2">
    <property type="entry name" value="PROPHAGE TAIL FIBER ASSEMBLY PROTEIN HOMOLOG TFAE-RELATED"/>
    <property type="match status" value="1"/>
</dbReference>
<gene>
    <name evidence="1" type="ORF">MX989_14395</name>
</gene>